<accession>A0A9W7HHG2</accession>
<keyword evidence="2" id="KW-1185">Reference proteome</keyword>
<gene>
    <name evidence="1" type="ORF">HRI_001446800</name>
</gene>
<evidence type="ECO:0000313" key="2">
    <source>
        <dbReference type="Proteomes" id="UP001165190"/>
    </source>
</evidence>
<comment type="caution">
    <text evidence="1">The sequence shown here is derived from an EMBL/GenBank/DDBJ whole genome shotgun (WGS) entry which is preliminary data.</text>
</comment>
<sequence>MADIFSVTTLQQTLCTPMAADTPPLAPFSAIVPARLIAVHRLNIHITLETIHEEENEDEIDMEKEVPQNPSSSPNIFSINLFLRSEEPLAVM</sequence>
<proteinExistence type="predicted"/>
<reference evidence="1" key="1">
    <citation type="submission" date="2023-05" db="EMBL/GenBank/DDBJ databases">
        <title>Genome and transcriptome analyses reveal genes involved in the formation of fine ridges on petal epidermal cells in Hibiscus trionum.</title>
        <authorList>
            <person name="Koshimizu S."/>
            <person name="Masuda S."/>
            <person name="Ishii T."/>
            <person name="Shirasu K."/>
            <person name="Hoshino A."/>
            <person name="Arita M."/>
        </authorList>
    </citation>
    <scope>NUCLEOTIDE SEQUENCE</scope>
    <source>
        <strain evidence="1">Hamamatsu line</strain>
    </source>
</reference>
<name>A0A9W7HHG2_HIBTR</name>
<evidence type="ECO:0000313" key="1">
    <source>
        <dbReference type="EMBL" id="GMI77775.1"/>
    </source>
</evidence>
<protein>
    <submittedName>
        <fullName evidence="1">Uncharacterized protein</fullName>
    </submittedName>
</protein>
<dbReference type="OrthoDB" id="991855at2759"/>
<dbReference type="Proteomes" id="UP001165190">
    <property type="component" value="Unassembled WGS sequence"/>
</dbReference>
<dbReference type="AlphaFoldDB" id="A0A9W7HHG2"/>
<organism evidence="1 2">
    <name type="scientific">Hibiscus trionum</name>
    <name type="common">Flower of an hour</name>
    <dbReference type="NCBI Taxonomy" id="183268"/>
    <lineage>
        <taxon>Eukaryota</taxon>
        <taxon>Viridiplantae</taxon>
        <taxon>Streptophyta</taxon>
        <taxon>Embryophyta</taxon>
        <taxon>Tracheophyta</taxon>
        <taxon>Spermatophyta</taxon>
        <taxon>Magnoliopsida</taxon>
        <taxon>eudicotyledons</taxon>
        <taxon>Gunneridae</taxon>
        <taxon>Pentapetalae</taxon>
        <taxon>rosids</taxon>
        <taxon>malvids</taxon>
        <taxon>Malvales</taxon>
        <taxon>Malvaceae</taxon>
        <taxon>Malvoideae</taxon>
        <taxon>Hibiscus</taxon>
    </lineage>
</organism>
<dbReference type="EMBL" id="BSYR01000014">
    <property type="protein sequence ID" value="GMI77775.1"/>
    <property type="molecule type" value="Genomic_DNA"/>
</dbReference>